<evidence type="ECO:0000313" key="2">
    <source>
        <dbReference type="Proteomes" id="UP000594055"/>
    </source>
</evidence>
<organism evidence="1 2">
    <name type="scientific">uncultured phage cr128_1</name>
    <dbReference type="NCBI Taxonomy" id="2772076"/>
    <lineage>
        <taxon>Viruses</taxon>
        <taxon>Duplodnaviria</taxon>
        <taxon>Heunggongvirae</taxon>
        <taxon>Uroviricota</taxon>
        <taxon>Caudoviricetes</taxon>
        <taxon>Crassvirales</taxon>
        <taxon>Steigviridae</taxon>
        <taxon>Asinivirinae</taxon>
        <taxon>Mahlunavirus</taxon>
        <taxon>Mahlunavirus rarus</taxon>
    </lineage>
</organism>
<accession>A0A7M1S0G8</accession>
<sequence length="74" mass="8434">MQLRQLRKAWIGDWNYGVSSNQFLYAICHTRDGSLDVISTFSLCSLPLTFPTKEMAADFLNCFIDLCEVAKILI</sequence>
<reference evidence="1 2" key="1">
    <citation type="submission" date="2020-07" db="EMBL/GenBank/DDBJ databases">
        <title>Taxonomic proposal: Crassvirales, a new order of highly abundant and diverse bacterial viruses.</title>
        <authorList>
            <person name="Shkoporov A.N."/>
            <person name="Stockdale S.R."/>
            <person name="Guerin E."/>
            <person name="Ross R.P."/>
            <person name="Hill C."/>
        </authorList>
    </citation>
    <scope>NUCLEOTIDE SEQUENCE [LARGE SCALE GENOMIC DNA]</scope>
</reference>
<dbReference type="EMBL" id="MT774392">
    <property type="protein sequence ID" value="QOR59652.1"/>
    <property type="molecule type" value="Genomic_DNA"/>
</dbReference>
<name>A0A7M1S0G8_9CAUD</name>
<evidence type="ECO:0000313" key="1">
    <source>
        <dbReference type="EMBL" id="QOR59652.1"/>
    </source>
</evidence>
<dbReference type="Proteomes" id="UP000594055">
    <property type="component" value="Segment"/>
</dbReference>
<protein>
    <submittedName>
        <fullName evidence="1">Uncharacterized protein</fullName>
    </submittedName>
</protein>
<keyword evidence="2" id="KW-1185">Reference proteome</keyword>
<dbReference type="RefSeq" id="YP_010111810.1">
    <property type="nucleotide sequence ID" value="NC_055885.1"/>
</dbReference>
<dbReference type="KEGG" id="vg:65130262"/>
<proteinExistence type="predicted"/>
<dbReference type="GeneID" id="65130262"/>